<reference evidence="2" key="1">
    <citation type="submission" date="2020-06" db="EMBL/GenBank/DDBJ databases">
        <authorList>
            <person name="Dong N."/>
        </authorList>
    </citation>
    <scope>NUCLEOTIDE SEQUENCE</scope>
    <source>
        <strain evidence="2">R1692</strain>
    </source>
</reference>
<reference evidence="2" key="2">
    <citation type="journal article" date="2022" name="Sci. Total Environ.">
        <title>Prevalence, transmission, and molecular epidemiology of tet(X)-positive bacteria among humans, animals, and environmental niches in China: An epidemiological, and genomic-based study.</title>
        <authorList>
            <person name="Dong N."/>
            <person name="Zeng Y."/>
            <person name="Cai C."/>
            <person name="Sun C."/>
            <person name="Lu J."/>
            <person name="Liu C."/>
            <person name="Zhou H."/>
            <person name="Sun Q."/>
            <person name="Shu L."/>
            <person name="Wang H."/>
            <person name="Wang Y."/>
            <person name="Wang S."/>
            <person name="Wu C."/>
            <person name="Chan E.W."/>
            <person name="Chen G."/>
            <person name="Shen Z."/>
            <person name="Chen S."/>
            <person name="Zhang R."/>
        </authorList>
    </citation>
    <scope>NUCLEOTIDE SEQUENCE</scope>
    <source>
        <strain evidence="2">R1692</strain>
    </source>
</reference>
<dbReference type="RefSeq" id="WP_286651486.1">
    <property type="nucleotide sequence ID" value="NZ_JACAGK010000030.1"/>
</dbReference>
<feature type="chain" id="PRO_5047138362" description="Fibrobacter succinogenes major paralogous domain-containing protein" evidence="1">
    <location>
        <begin position="32"/>
        <end position="605"/>
    </location>
</feature>
<dbReference type="EMBL" id="JACAGK010000030">
    <property type="protein sequence ID" value="MDM1048817.1"/>
    <property type="molecule type" value="Genomic_DNA"/>
</dbReference>
<proteinExistence type="predicted"/>
<accession>A0ABT7NNL8</accession>
<keyword evidence="3" id="KW-1185">Reference proteome</keyword>
<gene>
    <name evidence="2" type="ORF">HX018_11290</name>
</gene>
<name>A0ABT7NNL8_9SPHI</name>
<evidence type="ECO:0000256" key="1">
    <source>
        <dbReference type="SAM" id="SignalP"/>
    </source>
</evidence>
<sequence length="605" mass="66373">MKRNSRLGMNKPMRLIIGLLFLLSLTNCKKAINEGEPEVPYVAKNETSIVFSLASIEDAQDTAPSNSNGEASASAEGLPRLKKVSAQSEIVSLGDVDAIMTISEDIPDEYHQKEIIGSSARISSNAENKAARVLVNLASGTTYRVVLYTDNGSGAPGTYVGQAQGKVGTANVSIPANRNTKYVWYAYTFNNTNNINAYPTTATPTSSIAISPTSNSNTGRHDFAYSKGLITTNNVLNGTNPIRNLVLTRKISRIIVELNSRGMFAPITYASLRFGSNSGMASANFSLRDSSLSNISQTLGALNAYNHNSSAFVVPVGTDSVLNLNTKKRYTFYTPTNGVGTRAFTVAIDTIRLTSQRVREDNTNSVTPQTTAVERMFTNKTFSFPAFIARPGKSYFLSIKLVESPITVGTTKWARADVWRDATANTSTTIGLRQAYKFRYDNPLYKTTTAVPASDYFTNDIYNISGTGKNICELVYPEGTWDLPTTTQIDELQNLLNKEQPETSHYRWYLKINATAATATQGYPNGFLSFSPIGYKTSQNGSTFDFHPGDPTYFEETHGYWRTKTRGTYAQSLNAEGTGPLFQGIMMSKHDMDETRLAPVRCVRK</sequence>
<comment type="caution">
    <text evidence="2">The sequence shown here is derived from an EMBL/GenBank/DDBJ whole genome shotgun (WGS) entry which is preliminary data.</text>
</comment>
<keyword evidence="1" id="KW-0732">Signal</keyword>
<evidence type="ECO:0008006" key="4">
    <source>
        <dbReference type="Google" id="ProtNLM"/>
    </source>
</evidence>
<organism evidence="2 3">
    <name type="scientific">Sphingobacterium hotanense</name>
    <dbReference type="NCBI Taxonomy" id="649196"/>
    <lineage>
        <taxon>Bacteria</taxon>
        <taxon>Pseudomonadati</taxon>
        <taxon>Bacteroidota</taxon>
        <taxon>Sphingobacteriia</taxon>
        <taxon>Sphingobacteriales</taxon>
        <taxon>Sphingobacteriaceae</taxon>
        <taxon>Sphingobacterium</taxon>
    </lineage>
</organism>
<evidence type="ECO:0000313" key="3">
    <source>
        <dbReference type="Proteomes" id="UP001170954"/>
    </source>
</evidence>
<dbReference type="Proteomes" id="UP001170954">
    <property type="component" value="Unassembled WGS sequence"/>
</dbReference>
<feature type="signal peptide" evidence="1">
    <location>
        <begin position="1"/>
        <end position="31"/>
    </location>
</feature>
<protein>
    <recommendedName>
        <fullName evidence="4">Fibrobacter succinogenes major paralogous domain-containing protein</fullName>
    </recommendedName>
</protein>
<evidence type="ECO:0000313" key="2">
    <source>
        <dbReference type="EMBL" id="MDM1048817.1"/>
    </source>
</evidence>